<dbReference type="Gene3D" id="1.10.540.10">
    <property type="entry name" value="Acyl-CoA dehydrogenase/oxidase, N-terminal domain"/>
    <property type="match status" value="1"/>
</dbReference>
<dbReference type="EMBL" id="JASNVP010000003">
    <property type="protein sequence ID" value="MDK4325739.1"/>
    <property type="molecule type" value="Genomic_DNA"/>
</dbReference>
<evidence type="ECO:0000256" key="2">
    <source>
        <dbReference type="ARBA" id="ARBA00009347"/>
    </source>
</evidence>
<evidence type="ECO:0000259" key="13">
    <source>
        <dbReference type="Pfam" id="PF02770"/>
    </source>
</evidence>
<comment type="catalytic activity">
    <reaction evidence="10">
        <text>glutaryl-CoA + oxidized [electron-transfer flavoprotein] + 2 H(+) = (2E)-butenoyl-CoA + reduced [electron-transfer flavoprotein] + CO2</text>
        <dbReference type="Rhea" id="RHEA:13389"/>
        <dbReference type="Rhea" id="RHEA-COMP:10685"/>
        <dbReference type="Rhea" id="RHEA-COMP:10686"/>
        <dbReference type="ChEBI" id="CHEBI:15378"/>
        <dbReference type="ChEBI" id="CHEBI:16526"/>
        <dbReference type="ChEBI" id="CHEBI:57332"/>
        <dbReference type="ChEBI" id="CHEBI:57378"/>
        <dbReference type="ChEBI" id="CHEBI:57692"/>
        <dbReference type="ChEBI" id="CHEBI:58307"/>
        <dbReference type="EC" id="1.3.8.6"/>
    </reaction>
</comment>
<evidence type="ECO:0000256" key="7">
    <source>
        <dbReference type="ARBA" id="ARBA00037899"/>
    </source>
</evidence>
<evidence type="ECO:0000256" key="10">
    <source>
        <dbReference type="ARBA" id="ARBA00049493"/>
    </source>
</evidence>
<dbReference type="InterPro" id="IPR046373">
    <property type="entry name" value="Acyl-CoA_Oxase/DH_mid-dom_sf"/>
</dbReference>
<evidence type="ECO:0000256" key="11">
    <source>
        <dbReference type="RuleBase" id="RU362125"/>
    </source>
</evidence>
<evidence type="ECO:0000256" key="9">
    <source>
        <dbReference type="ARBA" id="ARBA00039033"/>
    </source>
</evidence>
<evidence type="ECO:0000256" key="3">
    <source>
        <dbReference type="ARBA" id="ARBA00022630"/>
    </source>
</evidence>
<dbReference type="GO" id="GO:0000062">
    <property type="term" value="F:fatty-acyl-CoA binding"/>
    <property type="evidence" value="ECO:0007669"/>
    <property type="project" value="TreeGrafter"/>
</dbReference>
<dbReference type="SUPFAM" id="SSF47203">
    <property type="entry name" value="Acyl-CoA dehydrogenase C-terminal domain-like"/>
    <property type="match status" value="1"/>
</dbReference>
<dbReference type="GO" id="GO:0046949">
    <property type="term" value="P:fatty-acyl-CoA biosynthetic process"/>
    <property type="evidence" value="ECO:0007669"/>
    <property type="project" value="TreeGrafter"/>
</dbReference>
<evidence type="ECO:0000256" key="8">
    <source>
        <dbReference type="ARBA" id="ARBA00037927"/>
    </source>
</evidence>
<dbReference type="InterPro" id="IPR006091">
    <property type="entry name" value="Acyl-CoA_Oxase/DH_mid-dom"/>
</dbReference>
<dbReference type="GO" id="GO:0033539">
    <property type="term" value="P:fatty acid beta-oxidation using acyl-CoA dehydrogenase"/>
    <property type="evidence" value="ECO:0007669"/>
    <property type="project" value="TreeGrafter"/>
</dbReference>
<dbReference type="InterPro" id="IPR006089">
    <property type="entry name" value="Acyl-CoA_DH_CS"/>
</dbReference>
<dbReference type="PROSITE" id="PS00072">
    <property type="entry name" value="ACYL_COA_DH_1"/>
    <property type="match status" value="1"/>
</dbReference>
<dbReference type="InterPro" id="IPR037069">
    <property type="entry name" value="AcylCoA_DH/ox_N_sf"/>
</dbReference>
<feature type="domain" description="Acyl-CoA dehydrogenase/oxidase C-terminal" evidence="12">
    <location>
        <begin position="260"/>
        <end position="415"/>
    </location>
</feature>
<evidence type="ECO:0000256" key="6">
    <source>
        <dbReference type="ARBA" id="ARBA00023002"/>
    </source>
</evidence>
<dbReference type="FunFam" id="1.10.540.10:FF:000026">
    <property type="entry name" value="Acyl-CoA dehydrogenase medium chain"/>
    <property type="match status" value="1"/>
</dbReference>
<dbReference type="Gene3D" id="2.40.110.10">
    <property type="entry name" value="Butyryl-CoA Dehydrogenase, subunit A, domain 2"/>
    <property type="match status" value="1"/>
</dbReference>
<dbReference type="Pfam" id="PF00441">
    <property type="entry name" value="Acyl-CoA_dh_1"/>
    <property type="match status" value="1"/>
</dbReference>
<comment type="cofactor">
    <cofactor evidence="1 11">
        <name>FAD</name>
        <dbReference type="ChEBI" id="CHEBI:57692"/>
    </cofactor>
</comment>
<keyword evidence="5" id="KW-0809">Transit peptide</keyword>
<dbReference type="InterPro" id="IPR013786">
    <property type="entry name" value="AcylCoA_DH/ox_N"/>
</dbReference>
<name>A0AAP4BSS6_9CORY</name>
<evidence type="ECO:0000256" key="1">
    <source>
        <dbReference type="ARBA" id="ARBA00001974"/>
    </source>
</evidence>
<dbReference type="InterPro" id="IPR009100">
    <property type="entry name" value="AcylCoA_DH/oxidase_NM_dom_sf"/>
</dbReference>
<comment type="similarity">
    <text evidence="2 11">Belongs to the acyl-CoA dehydrogenase family.</text>
</comment>
<dbReference type="InterPro" id="IPR009075">
    <property type="entry name" value="AcylCo_DH/oxidase_C"/>
</dbReference>
<comment type="caution">
    <text evidence="15">The sequence shown here is derived from an EMBL/GenBank/DDBJ whole genome shotgun (WGS) entry which is preliminary data.</text>
</comment>
<comment type="pathway">
    <text evidence="7">Amino-acid metabolism; lysine degradation.</text>
</comment>
<dbReference type="InterPro" id="IPR052033">
    <property type="entry name" value="Glutaryl-CoA_DH_mitochondrial"/>
</dbReference>
<evidence type="ECO:0000256" key="4">
    <source>
        <dbReference type="ARBA" id="ARBA00022827"/>
    </source>
</evidence>
<dbReference type="PANTHER" id="PTHR42807">
    <property type="entry name" value="GLUTARYL-COA DEHYDROGENASE, MITOCHONDRIAL"/>
    <property type="match status" value="1"/>
</dbReference>
<dbReference type="Pfam" id="PF02770">
    <property type="entry name" value="Acyl-CoA_dh_M"/>
    <property type="match status" value="1"/>
</dbReference>
<dbReference type="GO" id="GO:0050660">
    <property type="term" value="F:flavin adenine dinucleotide binding"/>
    <property type="evidence" value="ECO:0007669"/>
    <property type="project" value="InterPro"/>
</dbReference>
<evidence type="ECO:0000313" key="16">
    <source>
        <dbReference type="Proteomes" id="UP001226160"/>
    </source>
</evidence>
<dbReference type="Pfam" id="PF02771">
    <property type="entry name" value="Acyl-CoA_dh_N"/>
    <property type="match status" value="1"/>
</dbReference>
<comment type="pathway">
    <text evidence="8">Amino-acid metabolism; tryptophan metabolism.</text>
</comment>
<evidence type="ECO:0000259" key="14">
    <source>
        <dbReference type="Pfam" id="PF02771"/>
    </source>
</evidence>
<evidence type="ECO:0000256" key="5">
    <source>
        <dbReference type="ARBA" id="ARBA00022946"/>
    </source>
</evidence>
<evidence type="ECO:0000313" key="15">
    <source>
        <dbReference type="EMBL" id="MDK4325739.1"/>
    </source>
</evidence>
<feature type="domain" description="Acyl-CoA dehydrogenase/oxidase N-terminal" evidence="14">
    <location>
        <begin position="28"/>
        <end position="138"/>
    </location>
</feature>
<organism evidence="15 16">
    <name type="scientific">Corynebacterium propinquum</name>
    <dbReference type="NCBI Taxonomy" id="43769"/>
    <lineage>
        <taxon>Bacteria</taxon>
        <taxon>Bacillati</taxon>
        <taxon>Actinomycetota</taxon>
        <taxon>Actinomycetes</taxon>
        <taxon>Mycobacteriales</taxon>
        <taxon>Corynebacteriaceae</taxon>
        <taxon>Corynebacterium</taxon>
    </lineage>
</organism>
<proteinExistence type="inferred from homology"/>
<gene>
    <name evidence="15" type="ORF">QPX54_04315</name>
</gene>
<dbReference type="EC" id="1.3.8.6" evidence="9"/>
<feature type="domain" description="Acyl-CoA oxidase/dehydrogenase middle" evidence="13">
    <location>
        <begin position="142"/>
        <end position="237"/>
    </location>
</feature>
<dbReference type="PANTHER" id="PTHR42807:SF1">
    <property type="entry name" value="GLUTARYL-COA DEHYDROGENASE, MITOCHONDRIAL"/>
    <property type="match status" value="1"/>
</dbReference>
<keyword evidence="6 11" id="KW-0560">Oxidoreductase</keyword>
<reference evidence="15" key="1">
    <citation type="submission" date="2023-05" db="EMBL/GenBank/DDBJ databases">
        <title>Metabolic capabilities are highly conserved among human nasal-associated Corynebacterium species in pangenomic analyses.</title>
        <authorList>
            <person name="Tran T.H."/>
            <person name="Roberts A.Q."/>
            <person name="Escapa I.F."/>
            <person name="Gao W."/>
            <person name="Conlan S."/>
            <person name="Kong H."/>
            <person name="Segre J.A."/>
            <person name="Kelly M.S."/>
            <person name="Lemon K.P."/>
        </authorList>
    </citation>
    <scope>NUCLEOTIDE SEQUENCE</scope>
    <source>
        <strain evidence="15">KPL2654</strain>
    </source>
</reference>
<dbReference type="SUPFAM" id="SSF56645">
    <property type="entry name" value="Acyl-CoA dehydrogenase NM domain-like"/>
    <property type="match status" value="1"/>
</dbReference>
<dbReference type="GO" id="GO:0004361">
    <property type="term" value="F:glutaryl-CoA dehydrogenase activity"/>
    <property type="evidence" value="ECO:0007669"/>
    <property type="project" value="UniProtKB-EC"/>
</dbReference>
<keyword evidence="4 11" id="KW-0274">FAD</keyword>
<dbReference type="RefSeq" id="WP_284589548.1">
    <property type="nucleotide sequence ID" value="NZ_JASNVG010000004.1"/>
</dbReference>
<dbReference type="Proteomes" id="UP001226160">
    <property type="component" value="Unassembled WGS sequence"/>
</dbReference>
<sequence length="424" mass="45487">MPNNPSTPGQESFLGAVDITQLDSLFSAEEKDVALRVRGFVDEHIRPNISEWFDKAHFPLEIIPEMGKLGVLGMHLDGYGCPGRSAVEYGLAAQELEAGDSGLRTFVSVQGSLAMSAIHKHGSEEHKQEWLPKMAKGEAVGCFGLTEPDAGSDPASMTTVAKKDASGDWILNGTKRWIGLASVADVAIIWAQTGEHGDARGVRGFVVPTDTQGYSAQVIEPKMSMRASIQCEIHLNDLRLPESAMLPAETAVGLGGPFRCLNEARYGIIWGVMGAARDSFNAALEYSQQRKQFGTPLSNFQITQTKLADMAVGINRGYLLAHQIGRLKDSAKNSSGAAEQATGLPHGSLLPATISTGKLDNTRVALTIAREARAMLGGNGISLEHSPLRHANNLESVRTYEGTDEVHQLTIGRHLTGVGAFHAR</sequence>
<keyword evidence="3 11" id="KW-0285">Flavoprotein</keyword>
<accession>A0AAP4BSS6</accession>
<dbReference type="InterPro" id="IPR036250">
    <property type="entry name" value="AcylCo_DH-like_C"/>
</dbReference>
<dbReference type="AlphaFoldDB" id="A0AAP4BSS6"/>
<protein>
    <recommendedName>
        <fullName evidence="9">glutaryl-CoA dehydrogenase (ETF)</fullName>
        <ecNumber evidence="9">1.3.8.6</ecNumber>
    </recommendedName>
</protein>
<dbReference type="Gene3D" id="1.20.140.10">
    <property type="entry name" value="Butyryl-CoA Dehydrogenase, subunit A, domain 3"/>
    <property type="match status" value="1"/>
</dbReference>
<evidence type="ECO:0000259" key="12">
    <source>
        <dbReference type="Pfam" id="PF00441"/>
    </source>
</evidence>